<comment type="caution">
    <text evidence="2">The sequence shown here is derived from an EMBL/GenBank/DDBJ whole genome shotgun (WGS) entry which is preliminary data.</text>
</comment>
<dbReference type="Proteomes" id="UP000188929">
    <property type="component" value="Unassembled WGS sequence"/>
</dbReference>
<protein>
    <submittedName>
        <fullName evidence="2">Carnitine dehydratase</fullName>
    </submittedName>
</protein>
<evidence type="ECO:0000313" key="2">
    <source>
        <dbReference type="EMBL" id="ONH26160.1"/>
    </source>
</evidence>
<dbReference type="Pfam" id="PF02515">
    <property type="entry name" value="CoA_transf_3"/>
    <property type="match status" value="1"/>
</dbReference>
<name>A0A1V2I597_9ACTN</name>
<dbReference type="PANTHER" id="PTHR48228:SF4">
    <property type="entry name" value="BLR3030 PROTEIN"/>
    <property type="match status" value="1"/>
</dbReference>
<dbReference type="Gene3D" id="3.40.50.10540">
    <property type="entry name" value="Crotonobetainyl-coa:carnitine coa-transferase, domain 1"/>
    <property type="match status" value="1"/>
</dbReference>
<sequence length="492" mass="51878">MRETAGILTEFAHVVGDPRAAARLTVTGPVDVLPSIYRVTAAATISVAAAAHGAAELWAARSGEDVLPVSVDTRHAAAAFRSERLLRIAGRPAPSPWDALSGYYRAGDGRWVQMHCNLPHHRAGVLDLLRTRADPVAVARAVARYNAADLEAELQSMGMCASMAREEREWWAHPAGQAVAGLPLAETSRLGDGGDARGGPSAVGRTRGTRAPAMPAQALSAQAQARPSPSRPAAGLRVLDMTRVIAGPVCGRVLASFGADVLRVGAAHLGDARALVIDTGFGKRSTFLNLRVASDARRLRELVAQADVVVQAYRPKALDRLGFGPEALARIRPGIVCATISAYGRVGPWSGLRGFDSLVQTASGIALAGARASDSDRPVPLPAQALDHATGYLAAHGVLAALARREREGGSWHVRLSLAQTGRWLVSLGERDTFDLPEPKDNEIGPYRRTMRSEFGELSYIAPAGSVGGATHGYDRPPSSLGAHQAGWAPIR</sequence>
<dbReference type="InterPro" id="IPR023606">
    <property type="entry name" value="CoA-Trfase_III_dom_1_sf"/>
</dbReference>
<feature type="region of interest" description="Disordered" evidence="1">
    <location>
        <begin position="189"/>
        <end position="215"/>
    </location>
</feature>
<evidence type="ECO:0000313" key="3">
    <source>
        <dbReference type="Proteomes" id="UP000188929"/>
    </source>
</evidence>
<dbReference type="InterPro" id="IPR050509">
    <property type="entry name" value="CoA-transferase_III"/>
</dbReference>
<dbReference type="STRING" id="1834516.BL253_25725"/>
<feature type="region of interest" description="Disordered" evidence="1">
    <location>
        <begin position="471"/>
        <end position="492"/>
    </location>
</feature>
<dbReference type="InterPro" id="IPR003673">
    <property type="entry name" value="CoA-Trfase_fam_III"/>
</dbReference>
<proteinExistence type="predicted"/>
<gene>
    <name evidence="2" type="ORF">BL253_25725</name>
</gene>
<organism evidence="2 3">
    <name type="scientific">Pseudofrankia asymbiotica</name>
    <dbReference type="NCBI Taxonomy" id="1834516"/>
    <lineage>
        <taxon>Bacteria</taxon>
        <taxon>Bacillati</taxon>
        <taxon>Actinomycetota</taxon>
        <taxon>Actinomycetes</taxon>
        <taxon>Frankiales</taxon>
        <taxon>Frankiaceae</taxon>
        <taxon>Pseudofrankia</taxon>
    </lineage>
</organism>
<dbReference type="PANTHER" id="PTHR48228">
    <property type="entry name" value="SUCCINYL-COA--D-CITRAMALATE COA-TRANSFERASE"/>
    <property type="match status" value="1"/>
</dbReference>
<dbReference type="AlphaFoldDB" id="A0A1V2I597"/>
<accession>A0A1V2I597</accession>
<dbReference type="EMBL" id="MOMC01000053">
    <property type="protein sequence ID" value="ONH26160.1"/>
    <property type="molecule type" value="Genomic_DNA"/>
</dbReference>
<reference evidence="3" key="1">
    <citation type="submission" date="2016-10" db="EMBL/GenBank/DDBJ databases">
        <title>Frankia sp. NRRL B-16386 Genome sequencing.</title>
        <authorList>
            <person name="Ghodhbane-Gtari F."/>
            <person name="Swanson E."/>
            <person name="Gueddou A."/>
            <person name="Hezbri K."/>
            <person name="Ktari K."/>
            <person name="Nouioui I."/>
            <person name="Morris K."/>
            <person name="Simpson S."/>
            <person name="Abebe-Akele F."/>
            <person name="Thomas K."/>
            <person name="Gtari M."/>
            <person name="Tisa L.S."/>
        </authorList>
    </citation>
    <scope>NUCLEOTIDE SEQUENCE [LARGE SCALE GENOMIC DNA]</scope>
    <source>
        <strain evidence="3">NRRL B-16386</strain>
    </source>
</reference>
<evidence type="ECO:0000256" key="1">
    <source>
        <dbReference type="SAM" id="MobiDB-lite"/>
    </source>
</evidence>
<dbReference type="SUPFAM" id="SSF89796">
    <property type="entry name" value="CoA-transferase family III (CaiB/BaiF)"/>
    <property type="match status" value="2"/>
</dbReference>
<keyword evidence="3" id="KW-1185">Reference proteome</keyword>
<dbReference type="GO" id="GO:0003824">
    <property type="term" value="F:catalytic activity"/>
    <property type="evidence" value="ECO:0007669"/>
    <property type="project" value="InterPro"/>
</dbReference>